<sequence length="85" mass="9181">MNEKTKLRWHEYLWVGLPLLLVLVGGAIGGLVGATATNYNIRLFRSTASRSVKYLLSGLILLMAPLIAFALSSLFIAFFGPRGGG</sequence>
<feature type="transmembrane region" description="Helical" evidence="1">
    <location>
        <begin position="12"/>
        <end position="34"/>
    </location>
</feature>
<protein>
    <submittedName>
        <fullName evidence="2">Uncharacterized protein</fullName>
    </submittedName>
</protein>
<evidence type="ECO:0000313" key="3">
    <source>
        <dbReference type="Proteomes" id="UP000425817"/>
    </source>
</evidence>
<proteinExistence type="predicted"/>
<keyword evidence="1" id="KW-1133">Transmembrane helix</keyword>
<gene>
    <name evidence="2" type="ORF">GOQ09_19035</name>
</gene>
<feature type="transmembrane region" description="Helical" evidence="1">
    <location>
        <begin position="54"/>
        <end position="79"/>
    </location>
</feature>
<dbReference type="EMBL" id="CP046622">
    <property type="protein sequence ID" value="QGW83551.1"/>
    <property type="molecule type" value="Genomic_DNA"/>
</dbReference>
<dbReference type="Proteomes" id="UP000425817">
    <property type="component" value="Chromosome"/>
</dbReference>
<name>A0A6I6HKU5_VARPD</name>
<accession>A0A6I6HKU5</accession>
<evidence type="ECO:0000256" key="1">
    <source>
        <dbReference type="SAM" id="Phobius"/>
    </source>
</evidence>
<keyword evidence="1" id="KW-0812">Transmembrane</keyword>
<reference evidence="2 3" key="1">
    <citation type="submission" date="2019-12" db="EMBL/GenBank/DDBJ databases">
        <title>Hybrid Genome Assemblies of two High G+C Isolates from Undergraduate Microbiology Courses.</title>
        <authorList>
            <person name="Ne Ville C.J."/>
            <person name="Enright D."/>
            <person name="Hernandez I."/>
            <person name="Dodsworth J."/>
            <person name="Orwin P.M."/>
        </authorList>
    </citation>
    <scope>NUCLEOTIDE SEQUENCE [LARGE SCALE GENOMIC DNA]</scope>
    <source>
        <strain evidence="2 3">CSUSB</strain>
    </source>
</reference>
<dbReference type="AlphaFoldDB" id="A0A6I6HKU5"/>
<evidence type="ECO:0000313" key="2">
    <source>
        <dbReference type="EMBL" id="QGW83551.1"/>
    </source>
</evidence>
<keyword evidence="1" id="KW-0472">Membrane</keyword>
<dbReference type="RefSeq" id="WP_157614948.1">
    <property type="nucleotide sequence ID" value="NZ_CP046622.1"/>
</dbReference>
<organism evidence="2 3">
    <name type="scientific">Variovorax paradoxus</name>
    <dbReference type="NCBI Taxonomy" id="34073"/>
    <lineage>
        <taxon>Bacteria</taxon>
        <taxon>Pseudomonadati</taxon>
        <taxon>Pseudomonadota</taxon>
        <taxon>Betaproteobacteria</taxon>
        <taxon>Burkholderiales</taxon>
        <taxon>Comamonadaceae</taxon>
        <taxon>Variovorax</taxon>
    </lineage>
</organism>